<evidence type="ECO:0000313" key="5">
    <source>
        <dbReference type="EMBL" id="GAH09981.1"/>
    </source>
</evidence>
<sequence>MEIKKRSGSTEVFMPEKVVVSAVKCGCPYDTAREIASSLSSRTEAVMESTEIREYVLSELRSKGQTSAADSWEAYDKEKKK</sequence>
<dbReference type="InterPro" id="IPR005144">
    <property type="entry name" value="ATP-cone_dom"/>
</dbReference>
<keyword evidence="1" id="KW-0547">Nucleotide-binding</keyword>
<feature type="region of interest" description="Disordered" evidence="3">
    <location>
        <begin position="62"/>
        <end position="81"/>
    </location>
</feature>
<protein>
    <recommendedName>
        <fullName evidence="4">ATP-cone domain-containing protein</fullName>
    </recommendedName>
</protein>
<gene>
    <name evidence="5" type="ORF">S01H4_57795</name>
</gene>
<accession>X1CNJ8</accession>
<evidence type="ECO:0000259" key="4">
    <source>
        <dbReference type="PROSITE" id="PS51161"/>
    </source>
</evidence>
<dbReference type="Pfam" id="PF03477">
    <property type="entry name" value="ATP-cone"/>
    <property type="match status" value="1"/>
</dbReference>
<evidence type="ECO:0000256" key="1">
    <source>
        <dbReference type="ARBA" id="ARBA00022741"/>
    </source>
</evidence>
<name>X1CNJ8_9ZZZZ</name>
<keyword evidence="2" id="KW-0067">ATP-binding</keyword>
<dbReference type="AlphaFoldDB" id="X1CNJ8"/>
<dbReference type="GO" id="GO:0005524">
    <property type="term" value="F:ATP binding"/>
    <property type="evidence" value="ECO:0007669"/>
    <property type="project" value="UniProtKB-KW"/>
</dbReference>
<evidence type="ECO:0000256" key="2">
    <source>
        <dbReference type="ARBA" id="ARBA00022840"/>
    </source>
</evidence>
<organism evidence="5">
    <name type="scientific">marine sediment metagenome</name>
    <dbReference type="NCBI Taxonomy" id="412755"/>
    <lineage>
        <taxon>unclassified sequences</taxon>
        <taxon>metagenomes</taxon>
        <taxon>ecological metagenomes</taxon>
    </lineage>
</organism>
<evidence type="ECO:0000256" key="3">
    <source>
        <dbReference type="SAM" id="MobiDB-lite"/>
    </source>
</evidence>
<proteinExistence type="predicted"/>
<reference evidence="5" key="1">
    <citation type="journal article" date="2014" name="Front. Microbiol.">
        <title>High frequency of phylogenetically diverse reductive dehalogenase-homologous genes in deep subseafloor sedimentary metagenomes.</title>
        <authorList>
            <person name="Kawai M."/>
            <person name="Futagami T."/>
            <person name="Toyoda A."/>
            <person name="Takaki Y."/>
            <person name="Nishi S."/>
            <person name="Hori S."/>
            <person name="Arai W."/>
            <person name="Tsubouchi T."/>
            <person name="Morono Y."/>
            <person name="Uchiyama I."/>
            <person name="Ito T."/>
            <person name="Fujiyama A."/>
            <person name="Inagaki F."/>
            <person name="Takami H."/>
        </authorList>
    </citation>
    <scope>NUCLEOTIDE SEQUENCE</scope>
    <source>
        <strain evidence="5">Expedition CK06-06</strain>
    </source>
</reference>
<dbReference type="PROSITE" id="PS51161">
    <property type="entry name" value="ATP_CONE"/>
    <property type="match status" value="1"/>
</dbReference>
<comment type="caution">
    <text evidence="5">The sequence shown here is derived from an EMBL/GenBank/DDBJ whole genome shotgun (WGS) entry which is preliminary data.</text>
</comment>
<dbReference type="EMBL" id="BART01033683">
    <property type="protein sequence ID" value="GAH09981.1"/>
    <property type="molecule type" value="Genomic_DNA"/>
</dbReference>
<feature type="domain" description="ATP-cone" evidence="4">
    <location>
        <begin position="1"/>
        <end position="81"/>
    </location>
</feature>